<dbReference type="Pfam" id="PF00046">
    <property type="entry name" value="Homeodomain"/>
    <property type="match status" value="1"/>
</dbReference>
<dbReference type="InterPro" id="IPR050762">
    <property type="entry name" value="HD-ZIP_Homeobox_LZ_Class_II"/>
</dbReference>
<dbReference type="KEGG" id="cmos:111442602"/>
<evidence type="ECO:0000256" key="7">
    <source>
        <dbReference type="ARBA" id="ARBA00023242"/>
    </source>
</evidence>
<evidence type="ECO:0000256" key="11">
    <source>
        <dbReference type="SAM" id="MobiDB-lite"/>
    </source>
</evidence>
<evidence type="ECO:0000256" key="8">
    <source>
        <dbReference type="PROSITE-ProRule" id="PRU00108"/>
    </source>
</evidence>
<comment type="similarity">
    <text evidence="2">Belongs to the HD-ZIP homeobox family. Class II subfamily.</text>
</comment>
<name>A0A6J1F6L5_CUCMO</name>
<feature type="coiled-coil region" evidence="10">
    <location>
        <begin position="182"/>
        <end position="219"/>
    </location>
</feature>
<dbReference type="PANTHER" id="PTHR45714">
    <property type="entry name" value="HOMEOBOX-LEUCINE ZIPPER PROTEIN HAT14"/>
    <property type="match status" value="1"/>
</dbReference>
<keyword evidence="7 8" id="KW-0539">Nucleus</keyword>
<dbReference type="FunFam" id="1.10.10.60:FF:000577">
    <property type="entry name" value="Homeobox-leucine zipper protein 18"/>
    <property type="match status" value="1"/>
</dbReference>
<dbReference type="RefSeq" id="XP_022935802.1">
    <property type="nucleotide sequence ID" value="XM_023080034.1"/>
</dbReference>
<protein>
    <submittedName>
        <fullName evidence="14">Homeobox-leucine zipper protein HAT9-like</fullName>
    </submittedName>
</protein>
<evidence type="ECO:0000256" key="2">
    <source>
        <dbReference type="ARBA" id="ARBA00006074"/>
    </source>
</evidence>
<keyword evidence="3" id="KW-0805">Transcription regulation</keyword>
<dbReference type="GeneID" id="111442602"/>
<accession>A0A6J1F6L5</accession>
<evidence type="ECO:0000313" key="14">
    <source>
        <dbReference type="RefSeq" id="XP_022935802.1"/>
    </source>
</evidence>
<dbReference type="InterPro" id="IPR003106">
    <property type="entry name" value="Leu_zip_homeo"/>
</dbReference>
<dbReference type="PROSITE" id="PS00027">
    <property type="entry name" value="HOMEOBOX_1"/>
    <property type="match status" value="1"/>
</dbReference>
<dbReference type="CDD" id="cd00086">
    <property type="entry name" value="homeodomain"/>
    <property type="match status" value="1"/>
</dbReference>
<dbReference type="SMART" id="SM00389">
    <property type="entry name" value="HOX"/>
    <property type="match status" value="1"/>
</dbReference>
<keyword evidence="6" id="KW-0804">Transcription</keyword>
<dbReference type="InterPro" id="IPR001356">
    <property type="entry name" value="HD"/>
</dbReference>
<evidence type="ECO:0000313" key="13">
    <source>
        <dbReference type="Proteomes" id="UP000504609"/>
    </source>
</evidence>
<feature type="domain" description="Homeobox" evidence="12">
    <location>
        <begin position="123"/>
        <end position="183"/>
    </location>
</feature>
<evidence type="ECO:0000256" key="3">
    <source>
        <dbReference type="ARBA" id="ARBA00023015"/>
    </source>
</evidence>
<sequence length="283" mass="30565">MDADCNTGLLLGLGRGLDHHNSMRPHVPDVAGVKKKLQVLKFDDILPSLTLGLSVVVDKSGGESAATAADELIQQGSSGSPVSSFSHSSGFKRERDGGAGEEPAEAEVFMERISMKVAEEEEDGSPRKKLRLTKEQSAVLEDNFKEHSSLSPKQKQDLARQLNLRPRQVEVWFQNRRARTKLKQTEMDCELLKKCCEKLKEENTKLQKELQELKSLKLTAPPFCMQLQAATLTVCPSCESSICGGGGGGGGGGGADASPANTFSIGSKPHFLKFPFNHPSAAC</sequence>
<keyword evidence="5 8" id="KW-0371">Homeobox</keyword>
<dbReference type="Pfam" id="PF02183">
    <property type="entry name" value="HALZ"/>
    <property type="match status" value="1"/>
</dbReference>
<evidence type="ECO:0000259" key="12">
    <source>
        <dbReference type="PROSITE" id="PS50071"/>
    </source>
</evidence>
<feature type="DNA-binding region" description="Homeobox" evidence="8">
    <location>
        <begin position="125"/>
        <end position="184"/>
    </location>
</feature>
<keyword evidence="4 8" id="KW-0238">DNA-binding</keyword>
<evidence type="ECO:0000256" key="1">
    <source>
        <dbReference type="ARBA" id="ARBA00004123"/>
    </source>
</evidence>
<dbReference type="Proteomes" id="UP000504609">
    <property type="component" value="Unplaced"/>
</dbReference>
<dbReference type="AlphaFoldDB" id="A0A6J1F6L5"/>
<evidence type="ECO:0000256" key="4">
    <source>
        <dbReference type="ARBA" id="ARBA00023125"/>
    </source>
</evidence>
<dbReference type="GO" id="GO:0000981">
    <property type="term" value="F:DNA-binding transcription factor activity, RNA polymerase II-specific"/>
    <property type="evidence" value="ECO:0007669"/>
    <property type="project" value="InterPro"/>
</dbReference>
<dbReference type="GO" id="GO:0043565">
    <property type="term" value="F:sequence-specific DNA binding"/>
    <property type="evidence" value="ECO:0007669"/>
    <property type="project" value="InterPro"/>
</dbReference>
<gene>
    <name evidence="14" type="primary">LOC111442602</name>
</gene>
<reference evidence="14" key="1">
    <citation type="submission" date="2025-08" db="UniProtKB">
        <authorList>
            <consortium name="RefSeq"/>
        </authorList>
    </citation>
    <scope>IDENTIFICATION</scope>
    <source>
        <tissue evidence="14">Young leaves</tissue>
    </source>
</reference>
<keyword evidence="13" id="KW-1185">Reference proteome</keyword>
<dbReference type="PROSITE" id="PS50071">
    <property type="entry name" value="HOMEOBOX_2"/>
    <property type="match status" value="1"/>
</dbReference>
<dbReference type="InterPro" id="IPR017970">
    <property type="entry name" value="Homeobox_CS"/>
</dbReference>
<evidence type="ECO:0000256" key="6">
    <source>
        <dbReference type="ARBA" id="ARBA00023163"/>
    </source>
</evidence>
<feature type="region of interest" description="Disordered" evidence="11">
    <location>
        <begin position="73"/>
        <end position="103"/>
    </location>
</feature>
<proteinExistence type="inferred from homology"/>
<dbReference type="SMART" id="SM00340">
    <property type="entry name" value="HALZ"/>
    <property type="match status" value="1"/>
</dbReference>
<evidence type="ECO:0000256" key="9">
    <source>
        <dbReference type="RuleBase" id="RU000682"/>
    </source>
</evidence>
<dbReference type="GO" id="GO:0005634">
    <property type="term" value="C:nucleus"/>
    <property type="evidence" value="ECO:0007669"/>
    <property type="project" value="UniProtKB-SubCell"/>
</dbReference>
<dbReference type="PANTHER" id="PTHR45714:SF24">
    <property type="entry name" value="HOMEOBOX DOMAIN-CONTAINING PROTEIN"/>
    <property type="match status" value="1"/>
</dbReference>
<dbReference type="InterPro" id="IPR009057">
    <property type="entry name" value="Homeodomain-like_sf"/>
</dbReference>
<feature type="compositionally biased region" description="Low complexity" evidence="11">
    <location>
        <begin position="76"/>
        <end position="89"/>
    </location>
</feature>
<evidence type="ECO:0000256" key="5">
    <source>
        <dbReference type="ARBA" id="ARBA00023155"/>
    </source>
</evidence>
<comment type="subcellular location">
    <subcellularLocation>
        <location evidence="1 8 9">Nucleus</location>
    </subcellularLocation>
</comment>
<dbReference type="SUPFAM" id="SSF46689">
    <property type="entry name" value="Homeodomain-like"/>
    <property type="match status" value="1"/>
</dbReference>
<dbReference type="Gene3D" id="1.10.10.60">
    <property type="entry name" value="Homeodomain-like"/>
    <property type="match status" value="1"/>
</dbReference>
<keyword evidence="10" id="KW-0175">Coiled coil</keyword>
<evidence type="ECO:0000256" key="10">
    <source>
        <dbReference type="SAM" id="Coils"/>
    </source>
</evidence>
<organism evidence="13 14">
    <name type="scientific">Cucurbita moschata</name>
    <name type="common">Winter crookneck squash</name>
    <name type="synonym">Cucurbita pepo var. moschata</name>
    <dbReference type="NCBI Taxonomy" id="3662"/>
    <lineage>
        <taxon>Eukaryota</taxon>
        <taxon>Viridiplantae</taxon>
        <taxon>Streptophyta</taxon>
        <taxon>Embryophyta</taxon>
        <taxon>Tracheophyta</taxon>
        <taxon>Spermatophyta</taxon>
        <taxon>Magnoliopsida</taxon>
        <taxon>eudicotyledons</taxon>
        <taxon>Gunneridae</taxon>
        <taxon>Pentapetalae</taxon>
        <taxon>rosids</taxon>
        <taxon>fabids</taxon>
        <taxon>Cucurbitales</taxon>
        <taxon>Cucurbitaceae</taxon>
        <taxon>Cucurbiteae</taxon>
        <taxon>Cucurbita</taxon>
    </lineage>
</organism>